<reference evidence="5 6" key="1">
    <citation type="submission" date="2015-08" db="EMBL/GenBank/DDBJ databases">
        <title>Genomes of Paenibacillus riograndensis.</title>
        <authorList>
            <person name="Sant'Anna F.H."/>
            <person name="Souza R."/>
            <person name="Ambrosini A."/>
            <person name="Bach E."/>
            <person name="Fernandes G."/>
            <person name="Balsanelli E."/>
            <person name="Baura V.A."/>
            <person name="Pedrosa F.O."/>
            <person name="Souza E.M."/>
            <person name="Passaglia L."/>
        </authorList>
    </citation>
    <scope>NUCLEOTIDE SEQUENCE [LARGE SCALE GENOMIC DNA]</scope>
    <source>
        <strain evidence="5 6">CAS34</strain>
    </source>
</reference>
<evidence type="ECO:0000256" key="2">
    <source>
        <dbReference type="ARBA" id="ARBA00007362"/>
    </source>
</evidence>
<protein>
    <submittedName>
        <fullName evidence="5">Multidrug transporter</fullName>
    </submittedName>
</protein>
<dbReference type="AlphaFoldDB" id="A0A132U975"/>
<comment type="caution">
    <text evidence="5">The sequence shown here is derived from an EMBL/GenBank/DDBJ whole genome shotgun (WGS) entry which is preliminary data.</text>
</comment>
<accession>A0A132U975</accession>
<organism evidence="5 6">
    <name type="scientific">Paenibacillus riograndensis</name>
    <dbReference type="NCBI Taxonomy" id="483937"/>
    <lineage>
        <taxon>Bacteria</taxon>
        <taxon>Bacillati</taxon>
        <taxon>Bacillota</taxon>
        <taxon>Bacilli</taxon>
        <taxon>Bacillales</taxon>
        <taxon>Paenibacillaceae</taxon>
        <taxon>Paenibacillus</taxon>
        <taxon>Paenibacillus sonchi group</taxon>
    </lineage>
</organism>
<keyword evidence="3" id="KW-0472">Membrane</keyword>
<feature type="transmembrane region" description="Helical" evidence="3">
    <location>
        <begin position="164"/>
        <end position="181"/>
    </location>
</feature>
<feature type="transmembrane region" description="Helical" evidence="3">
    <location>
        <begin position="193"/>
        <end position="213"/>
    </location>
</feature>
<feature type="transmembrane region" description="Helical" evidence="3">
    <location>
        <begin position="135"/>
        <end position="152"/>
    </location>
</feature>
<dbReference type="PANTHER" id="PTHR22911">
    <property type="entry name" value="ACYL-MALONYL CONDENSING ENZYME-RELATED"/>
    <property type="match status" value="1"/>
</dbReference>
<evidence type="ECO:0000313" key="5">
    <source>
        <dbReference type="EMBL" id="KWX80068.1"/>
    </source>
</evidence>
<feature type="transmembrane region" description="Helical" evidence="3">
    <location>
        <begin position="225"/>
        <end position="247"/>
    </location>
</feature>
<feature type="domain" description="EamA" evidence="4">
    <location>
        <begin position="23"/>
        <end position="151"/>
    </location>
</feature>
<keyword evidence="3" id="KW-1133">Transmembrane helix</keyword>
<feature type="transmembrane region" description="Helical" evidence="3">
    <location>
        <begin position="80"/>
        <end position="100"/>
    </location>
</feature>
<evidence type="ECO:0000259" key="4">
    <source>
        <dbReference type="Pfam" id="PF00892"/>
    </source>
</evidence>
<keyword evidence="3" id="KW-0812">Transmembrane</keyword>
<sequence length="315" mass="33786">MIESKQERKLSVNATKPPVPVPLLMVVGIVAISFSAIFIKWSEAPASVQGMYRLLFTSLLMLPFARPYSGAAFALRRKDWMMLGASGALLALHFLLWMGSLKYTSVASSTMIMALEPVFIMLGAYILYKDRSTGAAILGLAIAIFGVVLIGWGDIGLSSDNLKGDLLSVGGTVAVAGHLLIGQKLVARMPSYLYSLIVFITAAVVFAIYNLLAGIPFLDYPPREWGIFVLLAVVPTVFGHILFNWLLQFTSATTVSMNILGEPVGASILAFLLLGEQLTGLQWTGGVLVLGGLAVYLLSGRKKAVKVNESLQSAS</sequence>
<dbReference type="Pfam" id="PF00892">
    <property type="entry name" value="EamA"/>
    <property type="match status" value="2"/>
</dbReference>
<feature type="transmembrane region" description="Helical" evidence="3">
    <location>
        <begin position="106"/>
        <end position="128"/>
    </location>
</feature>
<dbReference type="EMBL" id="LIRB01000105">
    <property type="protein sequence ID" value="KWX80068.1"/>
    <property type="molecule type" value="Genomic_DNA"/>
</dbReference>
<name>A0A132U975_9BACL</name>
<feature type="transmembrane region" description="Helical" evidence="3">
    <location>
        <begin position="259"/>
        <end position="275"/>
    </location>
</feature>
<dbReference type="InterPro" id="IPR000620">
    <property type="entry name" value="EamA_dom"/>
</dbReference>
<comment type="similarity">
    <text evidence="2">Belongs to the EamA transporter family.</text>
</comment>
<feature type="transmembrane region" description="Helical" evidence="3">
    <location>
        <begin position="281"/>
        <end position="298"/>
    </location>
</feature>
<feature type="transmembrane region" description="Helical" evidence="3">
    <location>
        <begin position="51"/>
        <end position="68"/>
    </location>
</feature>
<feature type="transmembrane region" description="Helical" evidence="3">
    <location>
        <begin position="21"/>
        <end position="39"/>
    </location>
</feature>
<evidence type="ECO:0000313" key="6">
    <source>
        <dbReference type="Proteomes" id="UP000070475"/>
    </source>
</evidence>
<evidence type="ECO:0000256" key="1">
    <source>
        <dbReference type="ARBA" id="ARBA00004127"/>
    </source>
</evidence>
<dbReference type="GO" id="GO:0016020">
    <property type="term" value="C:membrane"/>
    <property type="evidence" value="ECO:0007669"/>
    <property type="project" value="InterPro"/>
</dbReference>
<proteinExistence type="inferred from homology"/>
<comment type="subcellular location">
    <subcellularLocation>
        <location evidence="1">Endomembrane system</location>
        <topology evidence="1">Multi-pass membrane protein</topology>
    </subcellularLocation>
</comment>
<dbReference type="Proteomes" id="UP000070475">
    <property type="component" value="Unassembled WGS sequence"/>
</dbReference>
<dbReference type="PATRIC" id="fig|483937.3.peg.4827"/>
<evidence type="ECO:0000256" key="3">
    <source>
        <dbReference type="SAM" id="Phobius"/>
    </source>
</evidence>
<dbReference type="SUPFAM" id="SSF103481">
    <property type="entry name" value="Multidrug resistance efflux transporter EmrE"/>
    <property type="match status" value="2"/>
</dbReference>
<dbReference type="OrthoDB" id="9790852at2"/>
<keyword evidence="6" id="KW-1185">Reference proteome</keyword>
<dbReference type="InterPro" id="IPR037185">
    <property type="entry name" value="EmrE-like"/>
</dbReference>
<feature type="domain" description="EamA" evidence="4">
    <location>
        <begin position="163"/>
        <end position="296"/>
    </location>
</feature>
<gene>
    <name evidence="5" type="ORF">AMQ84_04865</name>
</gene>
<dbReference type="PANTHER" id="PTHR22911:SF76">
    <property type="entry name" value="EAMA DOMAIN-CONTAINING PROTEIN"/>
    <property type="match status" value="1"/>
</dbReference>